<dbReference type="Pfam" id="PF13847">
    <property type="entry name" value="Methyltransf_31"/>
    <property type="match status" value="1"/>
</dbReference>
<protein>
    <recommendedName>
        <fullName evidence="2">Methyltransferase domain-containing protein</fullName>
    </recommendedName>
</protein>
<dbReference type="OMA" id="GYRWACH"/>
<dbReference type="InterPro" id="IPR029063">
    <property type="entry name" value="SAM-dependent_MTases_sf"/>
</dbReference>
<dbReference type="EMBL" id="KE721319">
    <property type="protein sequence ID" value="ERF70382.1"/>
    <property type="molecule type" value="Genomic_DNA"/>
</dbReference>
<dbReference type="PANTHER" id="PTHR39596">
    <property type="match status" value="1"/>
</dbReference>
<organism evidence="3 4">
    <name type="scientific">Endocarpon pusillum (strain Z07020 / HMAS-L-300199)</name>
    <name type="common">Lichen-forming fungus</name>
    <dbReference type="NCBI Taxonomy" id="1263415"/>
    <lineage>
        <taxon>Eukaryota</taxon>
        <taxon>Fungi</taxon>
        <taxon>Dikarya</taxon>
        <taxon>Ascomycota</taxon>
        <taxon>Pezizomycotina</taxon>
        <taxon>Eurotiomycetes</taxon>
        <taxon>Chaetothyriomycetidae</taxon>
        <taxon>Verrucariales</taxon>
        <taxon>Verrucariaceae</taxon>
        <taxon>Endocarpon</taxon>
    </lineage>
</organism>
<evidence type="ECO:0000256" key="1">
    <source>
        <dbReference type="SAM" id="Phobius"/>
    </source>
</evidence>
<keyword evidence="1" id="KW-1133">Transmembrane helix</keyword>
<proteinExistence type="predicted"/>
<keyword evidence="1" id="KW-0812">Transmembrane</keyword>
<name>U1FZL2_ENDPU</name>
<dbReference type="eggNOG" id="KOG1269">
    <property type="taxonomic scope" value="Eukaryota"/>
</dbReference>
<reference evidence="4" key="1">
    <citation type="journal article" date="2014" name="BMC Genomics">
        <title>Genome characteristics reveal the impact of lichenization on lichen-forming fungus Endocarpon pusillum Hedwig (Verrucariales, Ascomycota).</title>
        <authorList>
            <person name="Wang Y.-Y."/>
            <person name="Liu B."/>
            <person name="Zhang X.-Y."/>
            <person name="Zhou Q.-M."/>
            <person name="Zhang T."/>
            <person name="Li H."/>
            <person name="Yu Y.-F."/>
            <person name="Zhang X.-L."/>
            <person name="Hao X.-Y."/>
            <person name="Wang M."/>
            <person name="Wang L."/>
            <person name="Wei J.-C."/>
        </authorList>
    </citation>
    <scope>NUCLEOTIDE SEQUENCE [LARGE SCALE GENOMIC DNA]</scope>
    <source>
        <strain evidence="4">Z07020 / HMAS-L-300199</strain>
    </source>
</reference>
<feature type="transmembrane region" description="Helical" evidence="1">
    <location>
        <begin position="1038"/>
        <end position="1056"/>
    </location>
</feature>
<dbReference type="Gene3D" id="3.40.50.150">
    <property type="entry name" value="Vaccinia Virus protein VP39"/>
    <property type="match status" value="1"/>
</dbReference>
<dbReference type="HOGENOM" id="CLU_009388_3_0_1"/>
<dbReference type="GeneID" id="19240154"/>
<evidence type="ECO:0000259" key="2">
    <source>
        <dbReference type="Pfam" id="PF13847"/>
    </source>
</evidence>
<dbReference type="PANTHER" id="PTHR39596:SF2">
    <property type="entry name" value="HET DOMAIN PROTEIN (AFU_ORTHOLOGUE AFUA_1G17550)-RELATED"/>
    <property type="match status" value="1"/>
</dbReference>
<dbReference type="OrthoDB" id="540004at2759"/>
<dbReference type="CDD" id="cd02440">
    <property type="entry name" value="AdoMet_MTases"/>
    <property type="match status" value="1"/>
</dbReference>
<dbReference type="RefSeq" id="XP_007803949.1">
    <property type="nucleotide sequence ID" value="XM_007805758.1"/>
</dbReference>
<evidence type="ECO:0000313" key="4">
    <source>
        <dbReference type="Proteomes" id="UP000019373"/>
    </source>
</evidence>
<accession>U1FZL2</accession>
<gene>
    <name evidence="3" type="ORF">EPUS_05201</name>
</gene>
<dbReference type="InterPro" id="IPR025714">
    <property type="entry name" value="Methyltranfer_dom"/>
</dbReference>
<evidence type="ECO:0000313" key="3">
    <source>
        <dbReference type="EMBL" id="ERF70382.1"/>
    </source>
</evidence>
<feature type="domain" description="Methyltransferase" evidence="2">
    <location>
        <begin position="872"/>
        <end position="1022"/>
    </location>
</feature>
<keyword evidence="4" id="KW-1185">Reference proteome</keyword>
<keyword evidence="1" id="KW-0472">Membrane</keyword>
<sequence>MEHVALPSNNFHPPLVIPFICDNGALEYDHKGFLDFPKRIGVVPEDIMQGKFHGLSHLDALSFFQSWCFFGLLFEFLTIVGRVFTIEDFLQREPSAVSAGLTGRIISTKKLPVLFRELEEESRTLDIAEKVKRFDTICERLQVAAEFTYLSSSYEIDVDGRHFFSDDSINWATASSPGNLVHLSIVALGELLESITATLYKTRRSTYRGYRHRGPSTFIESRMLQAGWCPSQARALYDQDTGLTFMYYLSSMNIHALGWNHDGCGDSFRCQFDTLDLQKYQTKHSLECQPIGGNNCRFITPESTWSPRISGIVRRYQTPLIKVHEHGVDRTVQICVKAAEINLAQPRKYIGSQLVDKCATIIGLRTGSWWLNVIETRYVCISHVWADGLGNPRENSIPACQLMRLQRMVNELYPQEERPVPFWLDTLCVPIRRRFRRMAIVNMAQIYRRADKVLVLDSSLLQASTTASPPLELHVRLMTSRWSRRLWTLHEAILAEQLYYQFADRALTRGQLCDIWLKSLLSCRQPDSSGSCEVSDQLTPIRDETRKVGLRILFSDPVARQAFNWLFQLERFTGMRKNADAAFMRVALNALFWRTTSWPGDEAICLAGLLDLELGQRELLAKTDAADSLKILFMSLDSVPLDILFANLPRSHDLGFSWIPSTILGRGRDAFMTSLRPAYPTPEGLRFTSPGFRLRGKVEPVLNDNRVYLEYNGHYYYMVPRAKKHVFEWKYLESLDLAVILPTPLVYPGFTFAALIAVQGTALKPQNTQHNPYLAKLVTSRPTSVPVPTGLSHSLDASSLMSAEEKEPLLNANPTLQKYYASLESRIGYRLFLGDTRHFGYYPSSSSWPFPINGALRAMEEQLFNALECPPGSRVLDAGCGVGHVALYMAKAGDYRIECIDVVARHVAKAKRNISNAGMEGAISASLGDYHHLEDFYDNSFDGIYTMETLVHSTNPLGVLREFLRLLKPGGRIALNEYDHDDLGKAPKDLADTMKKVNKYAAMPANASFDRDVLKELLQEAGFEDVQLRDLSEHIVPMLWLFYLLALVPYILLKLLGIEHRFVNTMAGVESYRGRHLWRYIQVPGRKRS</sequence>
<dbReference type="Proteomes" id="UP000019373">
    <property type="component" value="Unassembled WGS sequence"/>
</dbReference>
<dbReference type="SUPFAM" id="SSF53335">
    <property type="entry name" value="S-adenosyl-L-methionine-dependent methyltransferases"/>
    <property type="match status" value="1"/>
</dbReference>
<dbReference type="AlphaFoldDB" id="U1FZL2"/>